<dbReference type="KEGG" id="err:DVR09_00530"/>
<feature type="chain" id="PRO_5017056139" description="DUF2946 domain-containing protein" evidence="1">
    <location>
        <begin position="23"/>
        <end position="151"/>
    </location>
</feature>
<accession>A0A345YAR6</accession>
<keyword evidence="3" id="KW-1185">Reference proteome</keyword>
<evidence type="ECO:0000313" key="3">
    <source>
        <dbReference type="Proteomes" id="UP000254508"/>
    </source>
</evidence>
<sequence length="151" mass="15790">MRPGIFLALLLAALGMNAIVPAGHMVAPSTTHFVTIDPCPETNALYRALASAKIHEPAAPNALDHAAMGHHTPPLDDEQPASTASKADCAFSALAFTGMLPEKPAEFASAPGGIGPDTRHLPPLALAPVRHLRPPLRAPPRIPDPVTIFRA</sequence>
<organism evidence="2 3">
    <name type="scientific">Erythrobacter aureus</name>
    <dbReference type="NCBI Taxonomy" id="2182384"/>
    <lineage>
        <taxon>Bacteria</taxon>
        <taxon>Pseudomonadati</taxon>
        <taxon>Pseudomonadota</taxon>
        <taxon>Alphaproteobacteria</taxon>
        <taxon>Sphingomonadales</taxon>
        <taxon>Erythrobacteraceae</taxon>
        <taxon>Erythrobacter/Porphyrobacter group</taxon>
        <taxon>Erythrobacter</taxon>
    </lineage>
</organism>
<proteinExistence type="predicted"/>
<evidence type="ECO:0000256" key="1">
    <source>
        <dbReference type="SAM" id="SignalP"/>
    </source>
</evidence>
<dbReference type="OrthoDB" id="7411240at2"/>
<dbReference type="RefSeq" id="WP_115415211.1">
    <property type="nucleotide sequence ID" value="NZ_CP031357.1"/>
</dbReference>
<keyword evidence="1" id="KW-0732">Signal</keyword>
<feature type="signal peptide" evidence="1">
    <location>
        <begin position="1"/>
        <end position="22"/>
    </location>
</feature>
<name>A0A345YAR6_9SPHN</name>
<protein>
    <recommendedName>
        <fullName evidence="4">DUF2946 domain-containing protein</fullName>
    </recommendedName>
</protein>
<evidence type="ECO:0008006" key="4">
    <source>
        <dbReference type="Google" id="ProtNLM"/>
    </source>
</evidence>
<evidence type="ECO:0000313" key="2">
    <source>
        <dbReference type="EMBL" id="AXK41018.1"/>
    </source>
</evidence>
<gene>
    <name evidence="2" type="ORF">DVR09_00530</name>
</gene>
<reference evidence="3" key="1">
    <citation type="submission" date="2018-07" db="EMBL/GenBank/DDBJ databases">
        <title>Genome sequence of Erythrobacter strain YH-07, an antagonistic bacterium isolated from Yellow Sea.</title>
        <authorList>
            <person name="Tang T."/>
            <person name="Liu Q."/>
            <person name="Sun X."/>
        </authorList>
    </citation>
    <scope>NUCLEOTIDE SEQUENCE [LARGE SCALE GENOMIC DNA]</scope>
    <source>
        <strain evidence="3">YH-07</strain>
    </source>
</reference>
<dbReference type="AlphaFoldDB" id="A0A345YAR6"/>
<dbReference type="Proteomes" id="UP000254508">
    <property type="component" value="Chromosome"/>
</dbReference>
<dbReference type="EMBL" id="CP031357">
    <property type="protein sequence ID" value="AXK41018.1"/>
    <property type="molecule type" value="Genomic_DNA"/>
</dbReference>